<dbReference type="RefSeq" id="XP_027099673.1">
    <property type="nucleotide sequence ID" value="XM_027243872.2"/>
</dbReference>
<evidence type="ECO:0000259" key="1">
    <source>
        <dbReference type="Pfam" id="PF25349"/>
    </source>
</evidence>
<keyword evidence="2" id="KW-1185">Reference proteome</keyword>
<proteinExistence type="predicted"/>
<dbReference type="AlphaFoldDB" id="A0A6P6V9U3"/>
<dbReference type="GeneID" id="113718938"/>
<name>A0A6P6V9U3_COFAR</name>
<evidence type="ECO:0000313" key="3">
    <source>
        <dbReference type="RefSeq" id="XP_027099673.1"/>
    </source>
</evidence>
<dbReference type="Proteomes" id="UP001652660">
    <property type="component" value="Chromosome 11e"/>
</dbReference>
<reference evidence="3" key="2">
    <citation type="submission" date="2025-08" db="UniProtKB">
        <authorList>
            <consortium name="RefSeq"/>
        </authorList>
    </citation>
    <scope>IDENTIFICATION</scope>
    <source>
        <tissue evidence="3">Leaves</tissue>
    </source>
</reference>
<reference evidence="2" key="1">
    <citation type="journal article" date="2025" name="Foods">
        <title>Unveiling the Microbial Signatures of Arabica Coffee Cherries: Insights into Ripeness Specific Diversity, Functional Traits, and Implications for Quality and Safety.</title>
        <authorList>
            <consortium name="RefSeq"/>
            <person name="Tenea G.N."/>
            <person name="Cifuentes V."/>
            <person name="Reyes P."/>
            <person name="Cevallos-Vallejos M."/>
        </authorList>
    </citation>
    <scope>NUCLEOTIDE SEQUENCE [LARGE SCALE GENOMIC DNA]</scope>
</reference>
<sequence length="350" mass="38795">MAGSRVPIDSSSNDKAMAMNPILEQWQVQYARFVHFPPISSVSSAAAHHQPLLVPRSNTSRKIRKGGVWFSTSSSSSAATAVGTACLKLIGSSDDTILNLSVHGKVLEEHRVLQLHFTWPQVSCVSGFPARGSRAIFVSYNDCLGQVQKFTLRFLTIYEAEAFIDVLKETLYNAPDKLQGLKYNSELSSQSEFVPPIGLPYRAEEDWRHTTFADTSITSRVTEEDCRLTTSVDTSTSFRTEEDTWNITTAEAMNHQGLASLNCIVDKHSNDQEAIHNPEVEDFPVDFPPSFTSFLRNCCPAAEKNAVLAALPEENDLKAQIARYLEDSSFQDILVKVEKVINEIGDGVML</sequence>
<dbReference type="Pfam" id="PF25349">
    <property type="entry name" value="PH_PHS1"/>
    <property type="match status" value="1"/>
</dbReference>
<gene>
    <name evidence="3" type="primary">LOC113718938</name>
</gene>
<organism evidence="2 3">
    <name type="scientific">Coffea arabica</name>
    <name type="common">Arabian coffee</name>
    <dbReference type="NCBI Taxonomy" id="13443"/>
    <lineage>
        <taxon>Eukaryota</taxon>
        <taxon>Viridiplantae</taxon>
        <taxon>Streptophyta</taxon>
        <taxon>Embryophyta</taxon>
        <taxon>Tracheophyta</taxon>
        <taxon>Spermatophyta</taxon>
        <taxon>Magnoliopsida</taxon>
        <taxon>eudicotyledons</taxon>
        <taxon>Gunneridae</taxon>
        <taxon>Pentapetalae</taxon>
        <taxon>asterids</taxon>
        <taxon>lamiids</taxon>
        <taxon>Gentianales</taxon>
        <taxon>Rubiaceae</taxon>
        <taxon>Ixoroideae</taxon>
        <taxon>Gardenieae complex</taxon>
        <taxon>Bertiereae - Coffeeae clade</taxon>
        <taxon>Coffeeae</taxon>
        <taxon>Coffea</taxon>
    </lineage>
</organism>
<feature type="domain" description="Poor homologous synapsis 1 PH" evidence="1">
    <location>
        <begin position="24"/>
        <end position="176"/>
    </location>
</feature>
<dbReference type="InterPro" id="IPR057619">
    <property type="entry name" value="PH_PHS1"/>
</dbReference>
<protein>
    <submittedName>
        <fullName evidence="3">Protein POOR HOMOLOGOUS SYNAPSIS 1</fullName>
    </submittedName>
</protein>
<dbReference type="OrthoDB" id="1864854at2759"/>
<evidence type="ECO:0000313" key="2">
    <source>
        <dbReference type="Proteomes" id="UP001652660"/>
    </source>
</evidence>
<accession>A0A6P6V9U3</accession>